<keyword evidence="1" id="KW-1133">Transmembrane helix</keyword>
<proteinExistence type="predicted"/>
<evidence type="ECO:0000313" key="3">
    <source>
        <dbReference type="Proteomes" id="UP001249851"/>
    </source>
</evidence>
<keyword evidence="1" id="KW-0472">Membrane</keyword>
<dbReference type="Proteomes" id="UP001249851">
    <property type="component" value="Unassembled WGS sequence"/>
</dbReference>
<feature type="transmembrane region" description="Helical" evidence="1">
    <location>
        <begin position="65"/>
        <end position="88"/>
    </location>
</feature>
<organism evidence="2 3">
    <name type="scientific">Acropora cervicornis</name>
    <name type="common">Staghorn coral</name>
    <dbReference type="NCBI Taxonomy" id="6130"/>
    <lineage>
        <taxon>Eukaryota</taxon>
        <taxon>Metazoa</taxon>
        <taxon>Cnidaria</taxon>
        <taxon>Anthozoa</taxon>
        <taxon>Hexacorallia</taxon>
        <taxon>Scleractinia</taxon>
        <taxon>Astrocoeniina</taxon>
        <taxon>Acroporidae</taxon>
        <taxon>Acropora</taxon>
    </lineage>
</organism>
<reference evidence="2" key="2">
    <citation type="journal article" date="2023" name="Science">
        <title>Genomic signatures of disease resistance in endangered staghorn corals.</title>
        <authorList>
            <person name="Vollmer S.V."/>
            <person name="Selwyn J.D."/>
            <person name="Despard B.A."/>
            <person name="Roesel C.L."/>
        </authorList>
    </citation>
    <scope>NUCLEOTIDE SEQUENCE</scope>
    <source>
        <strain evidence="2">K2</strain>
    </source>
</reference>
<keyword evidence="1" id="KW-0812">Transmembrane</keyword>
<sequence length="90" mass="10398">MSFFLELKPNHLRVYKHHNNLTVFQVLCQIGVLTEDDDNNRLGDETLESKFMEFSFAEKHLLPSVPMFITGSCFLGGAITTLLCWKFFPK</sequence>
<dbReference type="EMBL" id="JARQWQ010000034">
    <property type="protein sequence ID" value="KAK2560913.1"/>
    <property type="molecule type" value="Genomic_DNA"/>
</dbReference>
<accession>A0AAD9V4G6</accession>
<comment type="caution">
    <text evidence="2">The sequence shown here is derived from an EMBL/GenBank/DDBJ whole genome shotgun (WGS) entry which is preliminary data.</text>
</comment>
<evidence type="ECO:0000313" key="2">
    <source>
        <dbReference type="EMBL" id="KAK2560913.1"/>
    </source>
</evidence>
<reference evidence="2" key="1">
    <citation type="journal article" date="2023" name="G3 (Bethesda)">
        <title>Whole genome assembly and annotation of the endangered Caribbean coral Acropora cervicornis.</title>
        <authorList>
            <person name="Selwyn J.D."/>
            <person name="Vollmer S.V."/>
        </authorList>
    </citation>
    <scope>NUCLEOTIDE SEQUENCE</scope>
    <source>
        <strain evidence="2">K2</strain>
    </source>
</reference>
<evidence type="ECO:0000256" key="1">
    <source>
        <dbReference type="SAM" id="Phobius"/>
    </source>
</evidence>
<dbReference type="AlphaFoldDB" id="A0AAD9V4G6"/>
<protein>
    <submittedName>
        <fullName evidence="2">Uncharacterized protein</fullName>
    </submittedName>
</protein>
<keyword evidence="3" id="KW-1185">Reference proteome</keyword>
<name>A0AAD9V4G6_ACRCE</name>
<gene>
    <name evidence="2" type="ORF">P5673_016028</name>
</gene>